<comment type="similarity">
    <text evidence="1">Belongs to the short-chain dehydrogenases/reductases (SDR) family.</text>
</comment>
<accession>A0A1I5SCV5</accession>
<dbReference type="InterPro" id="IPR036291">
    <property type="entry name" value="NAD(P)-bd_dom_sf"/>
</dbReference>
<sequence length="666" mass="72765">MLDSAIVRSYFVTGGTGFLGRRLVPLLLERPDCDRVYVLVRERSRPRLAELTERWPHPERVVPVVGDLTADHLGVDPATLPEPPEHVLHLGAVYDLTADPAVNEAANVAGTRNALDFAARAGARWFHHVSSIAVAGEHPGRFTERDFDLGQRLPTSYHETKFAAEKLVREQNRVPYRVYRPSAVVGDSRTGEMDKVDGPYYFFPAFTRLARLPAWLPLLAPELGKSNVVPVDYVVRAMVHLVHADAESGATYHLAAPESQSLNEIYNAFAGAAGGPRVVRTLPVDLSGPLRRAGRALARPGSVRRQALTAALREVGIPAEVLPALSSPVEFDTTATRAALAGTGIECPPLAEYAPTLYRYWAEHLDVDRARRAEHGAPLLGRRVMITGASAGIGREVARQAARRGATVLLVARRADELDALRDEIVAAGGQAHGYPCDLTDPEAVDATVKRVLAEHGAVDMLVNNAGRSIRRSVALSTNRIHDFERTMALNYFAPLRLTFALLPAMIEQRFGHVVNVTTQGLQNHTPRFAAYLASKAALDEFGKVAGRDLLAEGVTFSLVRLPLVRTAMSAPSAKVYRRFRALDAEQAAALVVRALERRREVINMPAGAAADLADRVAPHSMRLLTHLAAYQAMPETAPDTRRLEPRRHPVVAVAATVARLLWRPR</sequence>
<evidence type="ECO:0000259" key="3">
    <source>
        <dbReference type="Pfam" id="PF07993"/>
    </source>
</evidence>
<evidence type="ECO:0000313" key="4">
    <source>
        <dbReference type="EMBL" id="SFP68584.1"/>
    </source>
</evidence>
<keyword evidence="5" id="KW-1185">Reference proteome</keyword>
<proteinExistence type="inferred from homology"/>
<feature type="domain" description="Thioester reductase (TE)" evidence="3">
    <location>
        <begin position="12"/>
        <end position="238"/>
    </location>
</feature>
<protein>
    <submittedName>
        <fullName evidence="4">Thioester reductase domain-containing protein</fullName>
    </submittedName>
</protein>
<dbReference type="Proteomes" id="UP000198727">
    <property type="component" value="Unassembled WGS sequence"/>
</dbReference>
<gene>
    <name evidence="4" type="ORF">SAMN05421810_10398</name>
</gene>
<dbReference type="PANTHER" id="PTHR44196">
    <property type="entry name" value="DEHYDROGENASE/REDUCTASE SDR FAMILY MEMBER 7B"/>
    <property type="match status" value="1"/>
</dbReference>
<dbReference type="Pfam" id="PF00106">
    <property type="entry name" value="adh_short"/>
    <property type="match status" value="1"/>
</dbReference>
<dbReference type="NCBIfam" id="NF005539">
    <property type="entry name" value="PRK07201.1"/>
    <property type="match status" value="1"/>
</dbReference>
<evidence type="ECO:0000256" key="1">
    <source>
        <dbReference type="ARBA" id="ARBA00006484"/>
    </source>
</evidence>
<dbReference type="Pfam" id="PF07993">
    <property type="entry name" value="NAD_binding_4"/>
    <property type="match status" value="1"/>
</dbReference>
<reference evidence="5" key="1">
    <citation type="submission" date="2016-10" db="EMBL/GenBank/DDBJ databases">
        <authorList>
            <person name="Varghese N."/>
            <person name="Submissions S."/>
        </authorList>
    </citation>
    <scope>NUCLEOTIDE SEQUENCE [LARGE SCALE GENOMIC DNA]</scope>
    <source>
        <strain evidence="5">CGMCC 4.5579</strain>
    </source>
</reference>
<keyword evidence="2" id="KW-0560">Oxidoreductase</keyword>
<dbReference type="GO" id="GO:0016491">
    <property type="term" value="F:oxidoreductase activity"/>
    <property type="evidence" value="ECO:0007669"/>
    <property type="project" value="UniProtKB-KW"/>
</dbReference>
<dbReference type="GO" id="GO:0016020">
    <property type="term" value="C:membrane"/>
    <property type="evidence" value="ECO:0007669"/>
    <property type="project" value="TreeGrafter"/>
</dbReference>
<dbReference type="Gene3D" id="3.40.50.720">
    <property type="entry name" value="NAD(P)-binding Rossmann-like Domain"/>
    <property type="match status" value="2"/>
</dbReference>
<dbReference type="InterPro" id="IPR057313">
    <property type="entry name" value="Maqu_2507-like"/>
</dbReference>
<dbReference type="STRING" id="587909.SAMN05421810_10398"/>
<dbReference type="CDD" id="cd05263">
    <property type="entry name" value="MupV_like_SDR_e"/>
    <property type="match status" value="1"/>
</dbReference>
<dbReference type="PANTHER" id="PTHR44196:SF1">
    <property type="entry name" value="DEHYDROGENASE_REDUCTASE SDR FAMILY MEMBER 7B"/>
    <property type="match status" value="1"/>
</dbReference>
<dbReference type="PRINTS" id="PR00081">
    <property type="entry name" value="GDHRDH"/>
</dbReference>
<dbReference type="SUPFAM" id="SSF51735">
    <property type="entry name" value="NAD(P)-binding Rossmann-fold domains"/>
    <property type="match status" value="2"/>
</dbReference>
<dbReference type="CDD" id="cd05233">
    <property type="entry name" value="SDR_c"/>
    <property type="match status" value="1"/>
</dbReference>
<dbReference type="InterPro" id="IPR002347">
    <property type="entry name" value="SDR_fam"/>
</dbReference>
<organism evidence="4 5">
    <name type="scientific">Amycolatopsis arida</name>
    <dbReference type="NCBI Taxonomy" id="587909"/>
    <lineage>
        <taxon>Bacteria</taxon>
        <taxon>Bacillati</taxon>
        <taxon>Actinomycetota</taxon>
        <taxon>Actinomycetes</taxon>
        <taxon>Pseudonocardiales</taxon>
        <taxon>Pseudonocardiaceae</taxon>
        <taxon>Amycolatopsis</taxon>
    </lineage>
</organism>
<dbReference type="EMBL" id="FOWW01000003">
    <property type="protein sequence ID" value="SFP68584.1"/>
    <property type="molecule type" value="Genomic_DNA"/>
</dbReference>
<name>A0A1I5SCV5_9PSEU</name>
<evidence type="ECO:0000313" key="5">
    <source>
        <dbReference type="Proteomes" id="UP000198727"/>
    </source>
</evidence>
<dbReference type="PRINTS" id="PR00080">
    <property type="entry name" value="SDRFAMILY"/>
</dbReference>
<dbReference type="AlphaFoldDB" id="A0A1I5SCV5"/>
<dbReference type="InterPro" id="IPR013120">
    <property type="entry name" value="FAR_NAD-bd"/>
</dbReference>
<evidence type="ECO:0000256" key="2">
    <source>
        <dbReference type="ARBA" id="ARBA00023002"/>
    </source>
</evidence>